<name>A0A1H9QZ53_9BACI</name>
<dbReference type="Proteomes" id="UP000199687">
    <property type="component" value="Unassembled WGS sequence"/>
</dbReference>
<gene>
    <name evidence="2" type="ORF">SAMN04487944_107139</name>
</gene>
<dbReference type="AlphaFoldDB" id="A0A1H9QZ53"/>
<dbReference type="PANTHER" id="PTHR36569:SF5">
    <property type="entry name" value="CONIDIATION-SPECIFIC PROTEIN 10 (EUROFUNG)"/>
    <property type="match status" value="1"/>
</dbReference>
<evidence type="ECO:0000256" key="1">
    <source>
        <dbReference type="SAM" id="MobiDB-lite"/>
    </source>
</evidence>
<protein>
    <submittedName>
        <fullName evidence="2">Stress-induced acidophilic repeat motif-containing protein</fullName>
    </submittedName>
</protein>
<accession>A0A1H9QZ53</accession>
<proteinExistence type="predicted"/>
<feature type="compositionally biased region" description="Basic and acidic residues" evidence="1">
    <location>
        <begin position="44"/>
        <end position="56"/>
    </location>
</feature>
<dbReference type="RefSeq" id="WP_089740535.1">
    <property type="nucleotide sequence ID" value="NZ_FOGL01000007.1"/>
</dbReference>
<dbReference type="Pfam" id="PF10685">
    <property type="entry name" value="KGG"/>
    <property type="match status" value="1"/>
</dbReference>
<keyword evidence="3" id="KW-1185">Reference proteome</keyword>
<feature type="region of interest" description="Disordered" evidence="1">
    <location>
        <begin position="1"/>
        <end position="71"/>
    </location>
</feature>
<sequence length="71" mass="7800">MAKNNNNKMSRSEAGQKGGNKTAREHDQEFFEEIGQKGGKATSRNHDKEFFEEIGRKGGKRSNGGQGSNNS</sequence>
<evidence type="ECO:0000313" key="2">
    <source>
        <dbReference type="EMBL" id="SER64993.1"/>
    </source>
</evidence>
<dbReference type="PANTHER" id="PTHR36569">
    <property type="match status" value="1"/>
</dbReference>
<dbReference type="InterPro" id="IPR019626">
    <property type="entry name" value="Stress-induced_KGG_rpt"/>
</dbReference>
<dbReference type="InterPro" id="IPR052590">
    <property type="entry name" value="Stress/Virulence-Domain"/>
</dbReference>
<organism evidence="2 3">
    <name type="scientific">Gracilibacillus ureilyticus</name>
    <dbReference type="NCBI Taxonomy" id="531814"/>
    <lineage>
        <taxon>Bacteria</taxon>
        <taxon>Bacillati</taxon>
        <taxon>Bacillota</taxon>
        <taxon>Bacilli</taxon>
        <taxon>Bacillales</taxon>
        <taxon>Bacillaceae</taxon>
        <taxon>Gracilibacillus</taxon>
    </lineage>
</organism>
<dbReference type="EMBL" id="FOGL01000007">
    <property type="protein sequence ID" value="SER64993.1"/>
    <property type="molecule type" value="Genomic_DNA"/>
</dbReference>
<dbReference type="STRING" id="531814.SAMN04487944_107139"/>
<dbReference type="OrthoDB" id="9780487at2"/>
<evidence type="ECO:0000313" key="3">
    <source>
        <dbReference type="Proteomes" id="UP000199687"/>
    </source>
</evidence>
<feature type="compositionally biased region" description="Gly residues" evidence="1">
    <location>
        <begin position="61"/>
        <end position="71"/>
    </location>
</feature>
<reference evidence="2 3" key="1">
    <citation type="submission" date="2016-10" db="EMBL/GenBank/DDBJ databases">
        <authorList>
            <person name="de Groot N.N."/>
        </authorList>
    </citation>
    <scope>NUCLEOTIDE SEQUENCE [LARGE SCALE GENOMIC DNA]</scope>
    <source>
        <strain evidence="2 3">CGMCC 1.7727</strain>
    </source>
</reference>